<dbReference type="Proteomes" id="UP000321408">
    <property type="component" value="Chromosome"/>
</dbReference>
<sequence length="118" mass="14207">MNCSKFTNLVLDILNNNGKSFNDLKKRFYISLNTPKMEFTVKYKKDLRGFEFITISYVFSQIQDENPDSDILKFQIDKKSRSWKLLYDRSTEYFQNLINILQSLDIRYEKVLCCEKLY</sequence>
<dbReference type="EMBL" id="CP042905">
    <property type="protein sequence ID" value="QEE17326.2"/>
    <property type="molecule type" value="Genomic_DNA"/>
</dbReference>
<reference evidence="1 2" key="2">
    <citation type="journal article" date="2024" name="Int. J. Syst. Evol. Microbiol.">
        <title>Promethearchaeum syntrophicum gen. nov., sp. nov., an anaerobic, obligately syntrophic archaeon, the first isolate of the lineage 'Asgard' archaea, and proposal of the new archaeal phylum Promethearchaeota phyl. nov. and kingdom Promethearchaeati regn. nov.</title>
        <authorList>
            <person name="Imachi H."/>
            <person name="Nobu M.K."/>
            <person name="Kato S."/>
            <person name="Takaki Y."/>
            <person name="Miyazaki M."/>
            <person name="Miyata M."/>
            <person name="Ogawara M."/>
            <person name="Saito Y."/>
            <person name="Sakai S."/>
            <person name="Tahara Y.O."/>
            <person name="Takano Y."/>
            <person name="Tasumi E."/>
            <person name="Uematsu K."/>
            <person name="Yoshimura T."/>
            <person name="Itoh T."/>
            <person name="Ohkuma M."/>
            <person name="Takai K."/>
        </authorList>
    </citation>
    <scope>NUCLEOTIDE SEQUENCE [LARGE SCALE GENOMIC DNA]</scope>
    <source>
        <strain evidence="1 2">MK-D1</strain>
    </source>
</reference>
<name>A0A5B9DF18_9ARCH</name>
<evidence type="ECO:0000313" key="1">
    <source>
        <dbReference type="EMBL" id="QEE17326.2"/>
    </source>
</evidence>
<dbReference type="AlphaFoldDB" id="A0A5B9DF18"/>
<protein>
    <submittedName>
        <fullName evidence="1">Uncharacterized protein</fullName>
    </submittedName>
</protein>
<gene>
    <name evidence="1" type="ORF">DSAG12_03159</name>
</gene>
<dbReference type="KEGG" id="psyt:DSAG12_03159"/>
<keyword evidence="2" id="KW-1185">Reference proteome</keyword>
<accession>A0A5B9DF18</accession>
<organism evidence="1 2">
    <name type="scientific">Promethearchaeum syntrophicum</name>
    <dbReference type="NCBI Taxonomy" id="2594042"/>
    <lineage>
        <taxon>Archaea</taxon>
        <taxon>Promethearchaeati</taxon>
        <taxon>Promethearchaeota</taxon>
        <taxon>Promethearchaeia</taxon>
        <taxon>Promethearchaeales</taxon>
        <taxon>Promethearchaeaceae</taxon>
        <taxon>Promethearchaeum</taxon>
    </lineage>
</organism>
<reference evidence="1 2" key="1">
    <citation type="journal article" date="2020" name="Nature">
        <title>Isolation of an archaeon at the prokaryote-eukaryote interface.</title>
        <authorList>
            <person name="Imachi H."/>
            <person name="Nobu M.K."/>
            <person name="Nakahara N."/>
            <person name="Morono Y."/>
            <person name="Ogawara M."/>
            <person name="Takaki Y."/>
            <person name="Takano Y."/>
            <person name="Uematsu K."/>
            <person name="Ikuta T."/>
            <person name="Ito M."/>
            <person name="Matsui Y."/>
            <person name="Miyazaki M."/>
            <person name="Murata K."/>
            <person name="Saito Y."/>
            <person name="Sakai S."/>
            <person name="Song C."/>
            <person name="Tasumi E."/>
            <person name="Yamanaka Y."/>
            <person name="Yamaguchi T."/>
            <person name="Kamagata Y."/>
            <person name="Tamaki H."/>
            <person name="Takai K."/>
        </authorList>
    </citation>
    <scope>NUCLEOTIDE SEQUENCE [LARGE SCALE GENOMIC DNA]</scope>
    <source>
        <strain evidence="1 2">MK-D1</strain>
    </source>
</reference>
<evidence type="ECO:0000313" key="2">
    <source>
        <dbReference type="Proteomes" id="UP000321408"/>
    </source>
</evidence>
<proteinExistence type="predicted"/>